<dbReference type="GO" id="GO:0004674">
    <property type="term" value="F:protein serine/threonine kinase activity"/>
    <property type="evidence" value="ECO:0007669"/>
    <property type="project" value="TreeGrafter"/>
</dbReference>
<feature type="compositionally biased region" description="Low complexity" evidence="1">
    <location>
        <begin position="576"/>
        <end position="590"/>
    </location>
</feature>
<evidence type="ECO:0000259" key="2">
    <source>
        <dbReference type="PROSITE" id="PS50011"/>
    </source>
</evidence>
<dbReference type="CDD" id="cd13993">
    <property type="entry name" value="STKc_Pat1_like"/>
    <property type="match status" value="1"/>
</dbReference>
<gene>
    <name evidence="3" type="ORF">TD95_000377</name>
</gene>
<protein>
    <recommendedName>
        <fullName evidence="2">Protein kinase domain-containing protein</fullName>
    </recommendedName>
</protein>
<evidence type="ECO:0000256" key="1">
    <source>
        <dbReference type="SAM" id="MobiDB-lite"/>
    </source>
</evidence>
<evidence type="ECO:0000313" key="4">
    <source>
        <dbReference type="Proteomes" id="UP000033483"/>
    </source>
</evidence>
<sequence>MSCLRNAFENGTILNGRYRTEKPLNNGSFGMVFMATDLVTKNKVAIKCMTKKSASDEDSDLQEDFLIDEKSEELDIHTRLGKHPGIVHLLDSFETSSHIYLVLEFCERGDLYEAIRSDYCPSETEQIRRFMLQIVDAVEYMHSLGVYHRDIKPENIFITKTGSVKLGDFGLATTEDWCDEMAVGSDRYMAPEQFDHHGQGYSPAQSDIWSIGVCLLNILFARNPFTRPSMEDPLFRDFVADKQSLFDVFPDMSQDAFEVIVQSMSIDPSKRSLEGVRDALWNAESFTNFDEVLDDEFMPSDRPMVPAEANRAPLRTPSIQSPALNVSENPFFAVQIPESKHKRHLSAIPDEDLDAYDEPLFSETETQRDWCDVALETPGSSMVESNIGSFQSKTAPLAIPAPASRSNLLVGSMPIPKAKAQSIPTIAFSFGRGKGASGVSWSDLMDDDEDDDFDDMAMSFSDSIGTPFEVADACNDDLKEPTTRVLSNTSVLSVSDNGEELMFAVENVNPKPAGGNSALSAGLAAADIDADFVDDGFFFQGAPSVASEDETISLATIGNLSPLPSSTQPAKATTAQQHQQNQQQQQQQQQVTSPSLDSSKKILEKWEALGQRRRAFASKPNLRQSAAAAAPVYNFGGRNFGFGGSSCGVLSSESMASRFFAARAAPPRKSRECHNTQPWACSSNWRETRQQFTKTWVGLDY</sequence>
<name>A0A0F4ZBE9_9PEZI</name>
<dbReference type="PROSITE" id="PS50011">
    <property type="entry name" value="PROTEIN_KINASE_DOM"/>
    <property type="match status" value="1"/>
</dbReference>
<dbReference type="Pfam" id="PF00069">
    <property type="entry name" value="Pkinase"/>
    <property type="match status" value="1"/>
</dbReference>
<dbReference type="PANTHER" id="PTHR44167">
    <property type="entry name" value="OVARIAN-SPECIFIC SERINE/THREONINE-PROTEIN KINASE LOK-RELATED"/>
    <property type="match status" value="1"/>
</dbReference>
<feature type="compositionally biased region" description="Polar residues" evidence="1">
    <location>
        <begin position="558"/>
        <end position="575"/>
    </location>
</feature>
<dbReference type="SUPFAM" id="SSF56112">
    <property type="entry name" value="Protein kinase-like (PK-like)"/>
    <property type="match status" value="1"/>
</dbReference>
<dbReference type="PROSITE" id="PS00108">
    <property type="entry name" value="PROTEIN_KINASE_ST"/>
    <property type="match status" value="1"/>
</dbReference>
<dbReference type="GO" id="GO:0005634">
    <property type="term" value="C:nucleus"/>
    <property type="evidence" value="ECO:0007669"/>
    <property type="project" value="TreeGrafter"/>
</dbReference>
<dbReference type="GO" id="GO:0005524">
    <property type="term" value="F:ATP binding"/>
    <property type="evidence" value="ECO:0007669"/>
    <property type="project" value="InterPro"/>
</dbReference>
<dbReference type="GO" id="GO:0044773">
    <property type="term" value="P:mitotic DNA damage checkpoint signaling"/>
    <property type="evidence" value="ECO:0007669"/>
    <property type="project" value="TreeGrafter"/>
</dbReference>
<dbReference type="FunFam" id="1.10.510.10:FF:000693">
    <property type="entry name" value="Serine/threonine protein kinase, putative"/>
    <property type="match status" value="1"/>
</dbReference>
<evidence type="ECO:0000313" key="3">
    <source>
        <dbReference type="EMBL" id="KKA27153.1"/>
    </source>
</evidence>
<dbReference type="InterPro" id="IPR000719">
    <property type="entry name" value="Prot_kinase_dom"/>
</dbReference>
<dbReference type="Proteomes" id="UP000033483">
    <property type="component" value="Unassembled WGS sequence"/>
</dbReference>
<feature type="region of interest" description="Disordered" evidence="1">
    <location>
        <begin position="558"/>
        <end position="597"/>
    </location>
</feature>
<reference evidence="3 4" key="1">
    <citation type="submission" date="2015-03" db="EMBL/GenBank/DDBJ databases">
        <authorList>
            <person name="Radwan O."/>
            <person name="Al-Naeli F.A."/>
            <person name="Rendon G.A."/>
            <person name="Fields C."/>
        </authorList>
    </citation>
    <scope>NUCLEOTIDE SEQUENCE [LARGE SCALE GENOMIC DNA]</scope>
    <source>
        <strain evidence="3">CR-DP1</strain>
    </source>
</reference>
<comment type="caution">
    <text evidence="3">The sequence shown here is derived from an EMBL/GenBank/DDBJ whole genome shotgun (WGS) entry which is preliminary data.</text>
</comment>
<dbReference type="InterPro" id="IPR008271">
    <property type="entry name" value="Ser/Thr_kinase_AS"/>
</dbReference>
<organism evidence="3 4">
    <name type="scientific">Thielaviopsis punctulata</name>
    <dbReference type="NCBI Taxonomy" id="72032"/>
    <lineage>
        <taxon>Eukaryota</taxon>
        <taxon>Fungi</taxon>
        <taxon>Dikarya</taxon>
        <taxon>Ascomycota</taxon>
        <taxon>Pezizomycotina</taxon>
        <taxon>Sordariomycetes</taxon>
        <taxon>Hypocreomycetidae</taxon>
        <taxon>Microascales</taxon>
        <taxon>Ceratocystidaceae</taxon>
        <taxon>Thielaviopsis</taxon>
    </lineage>
</organism>
<dbReference type="AlphaFoldDB" id="A0A0F4ZBE9"/>
<dbReference type="PANTHER" id="PTHR44167:SF8">
    <property type="entry name" value="SERINE_THREONINE-PROTEIN KINASE RCK1"/>
    <property type="match status" value="1"/>
</dbReference>
<dbReference type="Gene3D" id="1.10.510.10">
    <property type="entry name" value="Transferase(Phosphotransferase) domain 1"/>
    <property type="match status" value="1"/>
</dbReference>
<accession>A0A0F4ZBE9</accession>
<dbReference type="InterPro" id="IPR011009">
    <property type="entry name" value="Kinase-like_dom_sf"/>
</dbReference>
<dbReference type="SMART" id="SM00220">
    <property type="entry name" value="S_TKc"/>
    <property type="match status" value="1"/>
</dbReference>
<keyword evidence="4" id="KW-1185">Reference proteome</keyword>
<dbReference type="OrthoDB" id="4062651at2759"/>
<proteinExistence type="predicted"/>
<dbReference type="EMBL" id="LAEV01001877">
    <property type="protein sequence ID" value="KKA27153.1"/>
    <property type="molecule type" value="Genomic_DNA"/>
</dbReference>
<feature type="domain" description="Protein kinase" evidence="2">
    <location>
        <begin position="18"/>
        <end position="287"/>
    </location>
</feature>